<dbReference type="EMBL" id="DSTU01000004">
    <property type="protein sequence ID" value="HFJ53538.1"/>
    <property type="molecule type" value="Genomic_DNA"/>
</dbReference>
<comment type="caution">
    <text evidence="3">The sequence shown here is derived from an EMBL/GenBank/DDBJ whole genome shotgun (WGS) entry which is preliminary data.</text>
</comment>
<dbReference type="GO" id="GO:0043190">
    <property type="term" value="C:ATP-binding cassette (ABC) transporter complex"/>
    <property type="evidence" value="ECO:0007669"/>
    <property type="project" value="InterPro"/>
</dbReference>
<keyword evidence="1" id="KW-1133">Transmembrane helix</keyword>
<feature type="transmembrane region" description="Helical" evidence="1">
    <location>
        <begin position="219"/>
        <end position="243"/>
    </location>
</feature>
<dbReference type="AlphaFoldDB" id="A0A7C3IID0"/>
<feature type="transmembrane region" description="Helical" evidence="1">
    <location>
        <begin position="35"/>
        <end position="59"/>
    </location>
</feature>
<dbReference type="GO" id="GO:0005548">
    <property type="term" value="F:phospholipid transporter activity"/>
    <property type="evidence" value="ECO:0007669"/>
    <property type="project" value="TreeGrafter"/>
</dbReference>
<keyword evidence="1" id="KW-0472">Membrane</keyword>
<accession>A0A7C3IID0</accession>
<reference evidence="3" key="1">
    <citation type="journal article" date="2020" name="mSystems">
        <title>Genome- and Community-Level Interaction Insights into Carbon Utilization and Element Cycling Functions of Hydrothermarchaeota in Hydrothermal Sediment.</title>
        <authorList>
            <person name="Zhou Z."/>
            <person name="Liu Y."/>
            <person name="Xu W."/>
            <person name="Pan J."/>
            <person name="Luo Z.H."/>
            <person name="Li M."/>
        </authorList>
    </citation>
    <scope>NUCLEOTIDE SEQUENCE [LARGE SCALE GENOMIC DNA]</scope>
    <source>
        <strain evidence="2">SpSt-265</strain>
        <strain evidence="3">SpSt-465</strain>
    </source>
</reference>
<feature type="transmembrane region" description="Helical" evidence="1">
    <location>
        <begin position="187"/>
        <end position="207"/>
    </location>
</feature>
<evidence type="ECO:0000256" key="1">
    <source>
        <dbReference type="SAM" id="Phobius"/>
    </source>
</evidence>
<protein>
    <submittedName>
        <fullName evidence="3">ABC transporter permease</fullName>
    </submittedName>
</protein>
<dbReference type="EMBL" id="DSLG01000008">
    <property type="protein sequence ID" value="HEA87699.1"/>
    <property type="molecule type" value="Genomic_DNA"/>
</dbReference>
<gene>
    <name evidence="2" type="ORF">ENP94_06820</name>
    <name evidence="3" type="ORF">ENS16_02470</name>
</gene>
<sequence length="245" mass="26212">MRMLVASAEFVWLLLRSFGAGAEWRRILPRLSEQIYYHGVQATPIVVFASIFVGLTTVVQTGYQLQGMVPNYFVGMGVGRMLLIELGPVFAAFIVASRSASAMAAELGSMQISEQIDALRTMAIDPYHYLCLPRILATTCSLPVLVALMEVGASFTAIVAAGVLGISQEAFIYGITHFVNVHDFVGGLLKAGLFGLLIGTSGCFFGFRVQGGAQDLGRATTNAVVTAAVLILISDFVMAAMLFSR</sequence>
<feature type="transmembrane region" description="Helical" evidence="1">
    <location>
        <begin position="155"/>
        <end position="175"/>
    </location>
</feature>
<organism evidence="3">
    <name type="scientific">candidate division WOR-3 bacterium</name>
    <dbReference type="NCBI Taxonomy" id="2052148"/>
    <lineage>
        <taxon>Bacteria</taxon>
        <taxon>Bacteria division WOR-3</taxon>
    </lineage>
</organism>
<dbReference type="Pfam" id="PF02405">
    <property type="entry name" value="MlaE"/>
    <property type="match status" value="1"/>
</dbReference>
<evidence type="ECO:0000313" key="2">
    <source>
        <dbReference type="EMBL" id="HEA87699.1"/>
    </source>
</evidence>
<keyword evidence="1" id="KW-0812">Transmembrane</keyword>
<evidence type="ECO:0000313" key="3">
    <source>
        <dbReference type="EMBL" id="HFJ53538.1"/>
    </source>
</evidence>
<dbReference type="PANTHER" id="PTHR30188">
    <property type="entry name" value="ABC TRANSPORTER PERMEASE PROTEIN-RELATED"/>
    <property type="match status" value="1"/>
</dbReference>
<dbReference type="InterPro" id="IPR030802">
    <property type="entry name" value="Permease_MalE"/>
</dbReference>
<feature type="transmembrane region" description="Helical" evidence="1">
    <location>
        <begin position="71"/>
        <end position="96"/>
    </location>
</feature>
<proteinExistence type="predicted"/>
<name>A0A7C3IID0_UNCW3</name>